<comment type="caution">
    <text evidence="1">The sequence shown here is derived from an EMBL/GenBank/DDBJ whole genome shotgun (WGS) entry which is preliminary data.</text>
</comment>
<dbReference type="AlphaFoldDB" id="A0A645D878"/>
<evidence type="ECO:0000313" key="1">
    <source>
        <dbReference type="EMBL" id="MPM85415.1"/>
    </source>
</evidence>
<protein>
    <submittedName>
        <fullName evidence="1">Uncharacterized protein</fullName>
    </submittedName>
</protein>
<name>A0A645D878_9ZZZZ</name>
<accession>A0A645D878</accession>
<dbReference type="EMBL" id="VSSQ01033730">
    <property type="protein sequence ID" value="MPM85415.1"/>
    <property type="molecule type" value="Genomic_DNA"/>
</dbReference>
<gene>
    <name evidence="1" type="ORF">SDC9_132496</name>
</gene>
<proteinExistence type="predicted"/>
<reference evidence="1" key="1">
    <citation type="submission" date="2019-08" db="EMBL/GenBank/DDBJ databases">
        <authorList>
            <person name="Kucharzyk K."/>
            <person name="Murdoch R.W."/>
            <person name="Higgins S."/>
            <person name="Loffler F."/>
        </authorList>
    </citation>
    <scope>NUCLEOTIDE SEQUENCE</scope>
</reference>
<organism evidence="1">
    <name type="scientific">bioreactor metagenome</name>
    <dbReference type="NCBI Taxonomy" id="1076179"/>
    <lineage>
        <taxon>unclassified sequences</taxon>
        <taxon>metagenomes</taxon>
        <taxon>ecological metagenomes</taxon>
    </lineage>
</organism>
<sequence length="91" mass="10068">MNTAEIVIEIRQGYLARGAHTVDVKPGRYSDIIGSKILVYTDSKPDSNILAFGTKELMLVIESAKSLPIDTFKNLINAKRMFNGTIEDVPL</sequence>